<evidence type="ECO:0000256" key="1">
    <source>
        <dbReference type="ARBA" id="ARBA00004651"/>
    </source>
</evidence>
<evidence type="ECO:0000256" key="17">
    <source>
        <dbReference type="RuleBase" id="RU000370"/>
    </source>
</evidence>
<dbReference type="GO" id="GO:0009060">
    <property type="term" value="P:aerobic respiration"/>
    <property type="evidence" value="ECO:0007669"/>
    <property type="project" value="InterPro"/>
</dbReference>
<evidence type="ECO:0000256" key="13">
    <source>
        <dbReference type="ARBA" id="ARBA00023004"/>
    </source>
</evidence>
<keyword evidence="8 17" id="KW-0812">Transmembrane</keyword>
<comment type="pathway">
    <text evidence="2 18">Energy metabolism; oxidative phosphorylation.</text>
</comment>
<dbReference type="PANTHER" id="PTHR10422">
    <property type="entry name" value="CYTOCHROME C OXIDASE SUBUNIT 1"/>
    <property type="match status" value="1"/>
</dbReference>
<comment type="function">
    <text evidence="18">Cytochrome c oxidase is the component of the respiratory chain that catalyzes the reduction of oxygen to water. Subunits 1-3 form the functional core of the enzyme complex. CO I is the catalytic subunit of the enzyme. Electrons originating in cytochrome c are transferred via the copper A center of subunit 2 and heme A of subunit 1 to the bimetallic center formed by heme A3 and copper B.</text>
</comment>
<evidence type="ECO:0000256" key="16">
    <source>
        <dbReference type="ARBA" id="ARBA00047816"/>
    </source>
</evidence>
<feature type="transmembrane region" description="Helical" evidence="18">
    <location>
        <begin position="342"/>
        <end position="365"/>
    </location>
</feature>
<keyword evidence="4 17" id="KW-0813">Transport</keyword>
<gene>
    <name evidence="21" type="ORF">J2W39_005723</name>
</gene>
<proteinExistence type="inferred from homology"/>
<feature type="transmembrane region" description="Helical" evidence="18">
    <location>
        <begin position="185"/>
        <end position="211"/>
    </location>
</feature>
<keyword evidence="15 18" id="KW-0472">Membrane</keyword>
<comment type="catalytic activity">
    <reaction evidence="16 18">
        <text>4 Fe(II)-[cytochrome c] + O2 + 8 H(+)(in) = 4 Fe(III)-[cytochrome c] + 2 H2O + 4 H(+)(out)</text>
        <dbReference type="Rhea" id="RHEA:11436"/>
        <dbReference type="Rhea" id="RHEA-COMP:10350"/>
        <dbReference type="Rhea" id="RHEA-COMP:14399"/>
        <dbReference type="ChEBI" id="CHEBI:15377"/>
        <dbReference type="ChEBI" id="CHEBI:15378"/>
        <dbReference type="ChEBI" id="CHEBI:15379"/>
        <dbReference type="ChEBI" id="CHEBI:29033"/>
        <dbReference type="ChEBI" id="CHEBI:29034"/>
        <dbReference type="EC" id="7.1.1.9"/>
    </reaction>
</comment>
<dbReference type="AlphaFoldDB" id="A0AAW8ENL5"/>
<feature type="transmembrane region" description="Helical" evidence="18">
    <location>
        <begin position="377"/>
        <end position="398"/>
    </location>
</feature>
<dbReference type="InterPro" id="IPR014241">
    <property type="entry name" value="Cyt_c_oxidase_su1_bac"/>
</dbReference>
<feature type="transmembrane region" description="Helical" evidence="18">
    <location>
        <begin position="448"/>
        <end position="470"/>
    </location>
</feature>
<evidence type="ECO:0000256" key="14">
    <source>
        <dbReference type="ARBA" id="ARBA00023008"/>
    </source>
</evidence>
<dbReference type="GO" id="GO:0046872">
    <property type="term" value="F:metal ion binding"/>
    <property type="evidence" value="ECO:0007669"/>
    <property type="project" value="UniProtKB-KW"/>
</dbReference>
<dbReference type="GO" id="GO:0004129">
    <property type="term" value="F:cytochrome-c oxidase activity"/>
    <property type="evidence" value="ECO:0007669"/>
    <property type="project" value="UniProtKB-EC"/>
</dbReference>
<evidence type="ECO:0000256" key="8">
    <source>
        <dbReference type="ARBA" id="ARBA00022692"/>
    </source>
</evidence>
<dbReference type="NCBIfam" id="TIGR02891">
    <property type="entry name" value="CtaD_CoxA"/>
    <property type="match status" value="1"/>
</dbReference>
<comment type="caution">
    <text evidence="21">The sequence shown here is derived from an EMBL/GenBank/DDBJ whole genome shotgun (WGS) entry which is preliminary data.</text>
</comment>
<dbReference type="Proteomes" id="UP001224845">
    <property type="component" value="Unassembled WGS sequence"/>
</dbReference>
<evidence type="ECO:0000313" key="22">
    <source>
        <dbReference type="Proteomes" id="UP001224845"/>
    </source>
</evidence>
<evidence type="ECO:0000256" key="6">
    <source>
        <dbReference type="ARBA" id="ARBA00022617"/>
    </source>
</evidence>
<keyword evidence="7 17" id="KW-0679">Respiratory chain</keyword>
<dbReference type="InterPro" id="IPR023615">
    <property type="entry name" value="Cyt_c_Oxase_su1_BS"/>
</dbReference>
<dbReference type="PANTHER" id="PTHR10422:SF35">
    <property type="entry name" value="CYTOCHROME BO(3) UBIQUINOL OXIDASE SUBUNIT 1"/>
    <property type="match status" value="1"/>
</dbReference>
<dbReference type="CDD" id="cd01662">
    <property type="entry name" value="Ubiquinol_Oxidase_I"/>
    <property type="match status" value="1"/>
</dbReference>
<keyword evidence="6 17" id="KW-0349">Heme</keyword>
<accession>A0AAW8ENL5</accession>
<evidence type="ECO:0000259" key="20">
    <source>
        <dbReference type="PROSITE" id="PS50855"/>
    </source>
</evidence>
<name>A0AAW8ENL5_VARPD</name>
<dbReference type="EC" id="7.1.1.9" evidence="18"/>
<protein>
    <recommendedName>
        <fullName evidence="18">Cytochrome c oxidase subunit 1</fullName>
        <ecNumber evidence="18">7.1.1.9</ecNumber>
    </recommendedName>
</protein>
<dbReference type="GO" id="GO:0020037">
    <property type="term" value="F:heme binding"/>
    <property type="evidence" value="ECO:0007669"/>
    <property type="project" value="InterPro"/>
</dbReference>
<keyword evidence="13 18" id="KW-0408">Iron</keyword>
<keyword evidence="14 18" id="KW-0186">Copper</keyword>
<dbReference type="SUPFAM" id="SSF81442">
    <property type="entry name" value="Cytochrome c oxidase subunit I-like"/>
    <property type="match status" value="1"/>
</dbReference>
<feature type="transmembrane region" description="Helical" evidence="18">
    <location>
        <begin position="490"/>
        <end position="511"/>
    </location>
</feature>
<comment type="subcellular location">
    <subcellularLocation>
        <location evidence="1 18">Cell membrane</location>
        <topology evidence="1 18">Multi-pass membrane protein</topology>
    </subcellularLocation>
</comment>
<dbReference type="InterPro" id="IPR000883">
    <property type="entry name" value="Cyt_C_Oxase_1"/>
</dbReference>
<reference evidence="21" key="1">
    <citation type="submission" date="2023-07" db="EMBL/GenBank/DDBJ databases">
        <title>Sorghum-associated microbial communities from plants grown in Nebraska, USA.</title>
        <authorList>
            <person name="Schachtman D."/>
        </authorList>
    </citation>
    <scope>NUCLEOTIDE SEQUENCE</scope>
    <source>
        <strain evidence="21">DS3315</strain>
    </source>
</reference>
<keyword evidence="9 18" id="KW-0479">Metal-binding</keyword>
<evidence type="ECO:0000256" key="9">
    <source>
        <dbReference type="ARBA" id="ARBA00022723"/>
    </source>
</evidence>
<sequence>MNDERAMQQQPGRTPAPPHLKDGPGPGSPEAAALDATWRDPPGLLGWLAAVNHKAIARRFIVTTFCFFVAGGLLAFVMRLQLARPGARLVGPDLYNQLFTMHGSTMMFLFAVPVMQAVAVYLLPLMLGTRSVAFPRLNAFAYWIFLFGGLMLYAVFALGAAPDVGWFSYVPLAGPDYSPGKRTDFWAQMITFTELSALLEAIVVITTVFKLRAPGMALNRIPLFAWAMLVTAFMVLFAMPAVMLASTTLITDRLVGTHFYNPAEGGDAVLWQHLFWFFGHPEVYLIFLPGLGFLSAIIPTFARRPIFGYTAMVLALIATAFLAFGLWVHHMFAVNLPELGKSFFTAASMLIAIPSAVQIFCWIATLCSGRIDFKTPLLFALGFFFILVLGGLTGIMLASVPLDLQVHDSYFVVAHLHYVLIGGAVFPLFGAFYYWYPKITGRLMSERLGRWNFWLFFVGFNVTFFPMHLLGLRGMPRRVYTYQAGLGWDTLNLVATLGSWIIALSALLFVVNALRSLRRGAPAGPNPWGAGTLEWATESPPPPCNFHAIPVVHGRDPLWEPPRAAADGGPPPFTHVSGLAAHTRELLATTVLDARPDLRVNFPDPTIWPPVSALAVTVLFIGSIFTPWAVVWGSIPIAIALTAWFWPRRAETAVHLRLEQGP</sequence>
<evidence type="ECO:0000256" key="11">
    <source>
        <dbReference type="ARBA" id="ARBA00022982"/>
    </source>
</evidence>
<evidence type="ECO:0000256" key="2">
    <source>
        <dbReference type="ARBA" id="ARBA00004673"/>
    </source>
</evidence>
<organism evidence="21 22">
    <name type="scientific">Variovorax paradoxus</name>
    <dbReference type="NCBI Taxonomy" id="34073"/>
    <lineage>
        <taxon>Bacteria</taxon>
        <taxon>Pseudomonadati</taxon>
        <taxon>Pseudomonadota</taxon>
        <taxon>Betaproteobacteria</taxon>
        <taxon>Burkholderiales</taxon>
        <taxon>Comamonadaceae</taxon>
        <taxon>Variovorax</taxon>
    </lineage>
</organism>
<dbReference type="GO" id="GO:0022904">
    <property type="term" value="P:respiratory electron transport chain"/>
    <property type="evidence" value="ECO:0007669"/>
    <property type="project" value="TreeGrafter"/>
</dbReference>
<evidence type="ECO:0000256" key="3">
    <source>
        <dbReference type="ARBA" id="ARBA00009578"/>
    </source>
</evidence>
<evidence type="ECO:0000256" key="12">
    <source>
        <dbReference type="ARBA" id="ARBA00022989"/>
    </source>
</evidence>
<evidence type="ECO:0000256" key="5">
    <source>
        <dbReference type="ARBA" id="ARBA00022475"/>
    </source>
</evidence>
<feature type="transmembrane region" description="Helical" evidence="18">
    <location>
        <begin position="631"/>
        <end position="647"/>
    </location>
</feature>
<dbReference type="Pfam" id="PF00115">
    <property type="entry name" value="COX1"/>
    <property type="match status" value="1"/>
</dbReference>
<dbReference type="RefSeq" id="WP_307596499.1">
    <property type="nucleotide sequence ID" value="NZ_CAXUQE020000001.1"/>
</dbReference>
<feature type="region of interest" description="Disordered" evidence="19">
    <location>
        <begin position="1"/>
        <end position="33"/>
    </location>
</feature>
<dbReference type="InterPro" id="IPR036927">
    <property type="entry name" value="Cyt_c_oxase-like_su1_sf"/>
</dbReference>
<dbReference type="Gene3D" id="1.20.210.10">
    <property type="entry name" value="Cytochrome c oxidase-like, subunit I domain"/>
    <property type="match status" value="1"/>
</dbReference>
<dbReference type="EMBL" id="JAUSRV010000017">
    <property type="protein sequence ID" value="MDP9974456.1"/>
    <property type="molecule type" value="Genomic_DNA"/>
</dbReference>
<feature type="domain" description="Cytochrome oxidase subunit I profile" evidence="20">
    <location>
        <begin position="47"/>
        <end position="553"/>
    </location>
</feature>
<evidence type="ECO:0000256" key="18">
    <source>
        <dbReference type="RuleBase" id="RU363061"/>
    </source>
</evidence>
<dbReference type="PROSITE" id="PS00077">
    <property type="entry name" value="COX1_CUB"/>
    <property type="match status" value="1"/>
</dbReference>
<feature type="transmembrane region" description="Helical" evidence="18">
    <location>
        <begin position="410"/>
        <end position="436"/>
    </location>
</feature>
<evidence type="ECO:0000256" key="19">
    <source>
        <dbReference type="SAM" id="MobiDB-lite"/>
    </source>
</evidence>
<dbReference type="GO" id="GO:0005886">
    <property type="term" value="C:plasma membrane"/>
    <property type="evidence" value="ECO:0007669"/>
    <property type="project" value="UniProtKB-SubCell"/>
</dbReference>
<feature type="transmembrane region" description="Helical" evidence="18">
    <location>
        <begin position="309"/>
        <end position="330"/>
    </location>
</feature>
<evidence type="ECO:0000256" key="10">
    <source>
        <dbReference type="ARBA" id="ARBA00022967"/>
    </source>
</evidence>
<feature type="transmembrane region" description="Helical" evidence="18">
    <location>
        <begin position="102"/>
        <end position="127"/>
    </location>
</feature>
<dbReference type="PROSITE" id="PS50855">
    <property type="entry name" value="COX1"/>
    <property type="match status" value="1"/>
</dbReference>
<feature type="transmembrane region" description="Helical" evidence="18">
    <location>
        <begin position="60"/>
        <end position="82"/>
    </location>
</feature>
<evidence type="ECO:0000256" key="15">
    <source>
        <dbReference type="ARBA" id="ARBA00023136"/>
    </source>
</evidence>
<feature type="transmembrane region" description="Helical" evidence="18">
    <location>
        <begin position="139"/>
        <end position="161"/>
    </location>
</feature>
<evidence type="ECO:0000256" key="7">
    <source>
        <dbReference type="ARBA" id="ARBA00022660"/>
    </source>
</evidence>
<feature type="transmembrane region" description="Helical" evidence="18">
    <location>
        <begin position="223"/>
        <end position="245"/>
    </location>
</feature>
<feature type="transmembrane region" description="Helical" evidence="18">
    <location>
        <begin position="283"/>
        <end position="302"/>
    </location>
</feature>
<keyword evidence="12 18" id="KW-1133">Transmembrane helix</keyword>
<keyword evidence="5 18" id="KW-1003">Cell membrane</keyword>
<evidence type="ECO:0000256" key="4">
    <source>
        <dbReference type="ARBA" id="ARBA00022448"/>
    </source>
</evidence>
<dbReference type="GO" id="GO:0015990">
    <property type="term" value="P:electron transport coupled proton transport"/>
    <property type="evidence" value="ECO:0007669"/>
    <property type="project" value="InterPro"/>
</dbReference>
<dbReference type="InterPro" id="IPR023616">
    <property type="entry name" value="Cyt_c_oxase-like_su1_dom"/>
</dbReference>
<dbReference type="PRINTS" id="PR01165">
    <property type="entry name" value="CYCOXIDASEI"/>
</dbReference>
<keyword evidence="10" id="KW-1278">Translocase</keyword>
<evidence type="ECO:0000313" key="21">
    <source>
        <dbReference type="EMBL" id="MDP9974456.1"/>
    </source>
</evidence>
<comment type="similarity">
    <text evidence="3 17">Belongs to the heme-copper respiratory oxidase family.</text>
</comment>
<keyword evidence="11 17" id="KW-0249">Electron transport</keyword>